<dbReference type="STRING" id="1763535.LPB072_07470"/>
<dbReference type="EMBL" id="LVWD01000030">
    <property type="protein sequence ID" value="OAD40578.1"/>
    <property type="molecule type" value="Genomic_DNA"/>
</dbReference>
<evidence type="ECO:0000256" key="1">
    <source>
        <dbReference type="ARBA" id="ARBA00022729"/>
    </source>
</evidence>
<dbReference type="InterPro" id="IPR028994">
    <property type="entry name" value="Integrin_alpha_N"/>
</dbReference>
<dbReference type="PANTHER" id="PTHR46580">
    <property type="entry name" value="SENSOR KINASE-RELATED"/>
    <property type="match status" value="1"/>
</dbReference>
<dbReference type="Proteomes" id="UP000185657">
    <property type="component" value="Unassembled WGS sequence"/>
</dbReference>
<dbReference type="AlphaFoldDB" id="A0A167HA48"/>
<dbReference type="PANTHER" id="PTHR46580:SF2">
    <property type="entry name" value="MAM DOMAIN-CONTAINING PROTEIN"/>
    <property type="match status" value="1"/>
</dbReference>
<proteinExistence type="predicted"/>
<accession>A0A167HA48</accession>
<sequence>MALALAACGGGNSDLPQPGPTANAAQTSNNTSTKALLTKAAELSRAELQRAASETSSEQRMAAPVQKAAPGTLVSVHRFFNTLTGAHFYTISETEKQTVQNTLHQFQYEGPGFAASSAPAEGLSPVYRFFNVDTGVHLYTISEDERALVQARLPQFAFEGVAYFASKTSGSDRVPLYRFFLGDKGYHFYSNSATERDTIVNTLPQYTFEGIGYFVFASSAVVPAAVTSYKNFKAIGLVPQVLPFGDNTIRAYGNFSGNGHLDFFRAVGTYDVRLPESQATPSRFEFFARQPDGSLVQTSTLLAQANGCLHPRKALVADFNRDNRPDIFVVCHGYDTHPFPGERNKLVVSQANGTYTVRDASNDVGFFHGGTAADIDGDGDVDVIVVNNFEADRAITLLNDGAGFFTRETPSRLPSSIRNAGNYYSIELIDVDEDGLLDLLLAGHEFDAAPTSIFLNPGAGNFSAATALHLPAVPNEGVVLDFTVTGSGANRAVWLVRTSGGDGTFYQSNVVQKVSFPSMASSIVLNRRPSTWIPWLIPAYVNGAHIVTTDNIEDKLSFPQ</sequence>
<dbReference type="Pfam" id="PF13517">
    <property type="entry name" value="FG-GAP_3"/>
    <property type="match status" value="1"/>
</dbReference>
<dbReference type="KEGG" id="hyl:LPB072_07470"/>
<evidence type="ECO:0000313" key="4">
    <source>
        <dbReference type="EMBL" id="AOW12706.1"/>
    </source>
</evidence>
<feature type="compositionally biased region" description="Polar residues" evidence="2">
    <location>
        <begin position="23"/>
        <end position="32"/>
    </location>
</feature>
<dbReference type="Gene3D" id="2.130.10.130">
    <property type="entry name" value="Integrin alpha, N-terminal"/>
    <property type="match status" value="1"/>
</dbReference>
<dbReference type="SUPFAM" id="SSF69318">
    <property type="entry name" value="Integrin alpha N-terminal domain"/>
    <property type="match status" value="1"/>
</dbReference>
<evidence type="ECO:0000256" key="2">
    <source>
        <dbReference type="SAM" id="MobiDB-lite"/>
    </source>
</evidence>
<dbReference type="Pfam" id="PF18885">
    <property type="entry name" value="DUF5648"/>
    <property type="match status" value="1"/>
</dbReference>
<dbReference type="Proteomes" id="UP000185680">
    <property type="component" value="Chromosome"/>
</dbReference>
<evidence type="ECO:0000259" key="3">
    <source>
        <dbReference type="Pfam" id="PF18885"/>
    </source>
</evidence>
<organism evidence="4 7">
    <name type="scientific">Hydrogenophaga crassostreae</name>
    <dbReference type="NCBI Taxonomy" id="1763535"/>
    <lineage>
        <taxon>Bacteria</taxon>
        <taxon>Pseudomonadati</taxon>
        <taxon>Pseudomonadota</taxon>
        <taxon>Betaproteobacteria</taxon>
        <taxon>Burkholderiales</taxon>
        <taxon>Comamonadaceae</taxon>
        <taxon>Hydrogenophaga</taxon>
    </lineage>
</organism>
<dbReference type="EMBL" id="CP017476">
    <property type="protein sequence ID" value="AOW12706.1"/>
    <property type="molecule type" value="Genomic_DNA"/>
</dbReference>
<gene>
    <name evidence="4" type="ORF">LPB072_07470</name>
    <name evidence="5" type="ORF">LPB72_16950</name>
</gene>
<reference evidence="4 7" key="2">
    <citation type="submission" date="2016-10" db="EMBL/GenBank/DDBJ databases">
        <title>Hydorgenophaga sp. LPB0072 isolated from gastropod.</title>
        <authorList>
            <person name="Kim E."/>
            <person name="Yi H."/>
        </authorList>
    </citation>
    <scope>NUCLEOTIDE SEQUENCE [LARGE SCALE GENOMIC DNA]</scope>
    <source>
        <strain evidence="4 7">LPB0072</strain>
    </source>
</reference>
<feature type="region of interest" description="Disordered" evidence="2">
    <location>
        <begin position="8"/>
        <end position="32"/>
    </location>
</feature>
<feature type="domain" description="DUF5648" evidence="3">
    <location>
        <begin position="76"/>
        <end position="215"/>
    </location>
</feature>
<evidence type="ECO:0000313" key="6">
    <source>
        <dbReference type="Proteomes" id="UP000185657"/>
    </source>
</evidence>
<keyword evidence="6" id="KW-1185">Reference proteome</keyword>
<dbReference type="InterPro" id="IPR013517">
    <property type="entry name" value="FG-GAP"/>
</dbReference>
<protein>
    <recommendedName>
        <fullName evidence="3">DUF5648 domain-containing protein</fullName>
    </recommendedName>
</protein>
<evidence type="ECO:0000313" key="5">
    <source>
        <dbReference type="EMBL" id="OAD40578.1"/>
    </source>
</evidence>
<evidence type="ECO:0000313" key="7">
    <source>
        <dbReference type="Proteomes" id="UP000185680"/>
    </source>
</evidence>
<keyword evidence="1" id="KW-0732">Signal</keyword>
<dbReference type="InterPro" id="IPR043708">
    <property type="entry name" value="DUF5648"/>
</dbReference>
<dbReference type="RefSeq" id="WP_066093420.1">
    <property type="nucleotide sequence ID" value="NZ_CP017476.1"/>
</dbReference>
<name>A0A167HA48_9BURK</name>
<reference evidence="5 6" key="1">
    <citation type="submission" date="2016-02" db="EMBL/GenBank/DDBJ databases">
        <title>Draft genome sequence of Hydrogenophaga sp. LPB0072.</title>
        <authorList>
            <person name="Shin S.-K."/>
            <person name="Yi H."/>
        </authorList>
    </citation>
    <scope>NUCLEOTIDE SEQUENCE [LARGE SCALE GENOMIC DNA]</scope>
    <source>
        <strain evidence="5 6">LPB0072</strain>
    </source>
</reference>